<dbReference type="RefSeq" id="WP_006592362.1">
    <property type="nucleotide sequence ID" value="NZ_BAHD01000027.1"/>
</dbReference>
<protein>
    <submittedName>
        <fullName evidence="1">Uncharacterized protein</fullName>
    </submittedName>
</protein>
<dbReference type="Proteomes" id="UP000008366">
    <property type="component" value="Unassembled WGS sequence"/>
</dbReference>
<name>K6W9H2_9MICO</name>
<proteinExistence type="predicted"/>
<reference evidence="1 2" key="1">
    <citation type="submission" date="2012-08" db="EMBL/GenBank/DDBJ databases">
        <title>Whole genome shotgun sequence of Kineosphaera limosa NBRC 100340.</title>
        <authorList>
            <person name="Yoshida I."/>
            <person name="Isaki S."/>
            <person name="Hosoyama A."/>
            <person name="Tsuchikane K."/>
            <person name="Katsumata H."/>
            <person name="Ando Y."/>
            <person name="Ohji S."/>
            <person name="Hamada M."/>
            <person name="Tamura T."/>
            <person name="Yamazoe A."/>
            <person name="Yamazaki S."/>
            <person name="Fujita N."/>
        </authorList>
    </citation>
    <scope>NUCLEOTIDE SEQUENCE [LARGE SCALE GENOMIC DNA]</scope>
    <source>
        <strain evidence="1 2">NBRC 100340</strain>
    </source>
</reference>
<evidence type="ECO:0000313" key="2">
    <source>
        <dbReference type="Proteomes" id="UP000008366"/>
    </source>
</evidence>
<dbReference type="EMBL" id="BAHD01000027">
    <property type="protein sequence ID" value="GAB95830.1"/>
    <property type="molecule type" value="Genomic_DNA"/>
</dbReference>
<evidence type="ECO:0000313" key="1">
    <source>
        <dbReference type="EMBL" id="GAB95830.1"/>
    </source>
</evidence>
<accession>K6W9H2</accession>
<sequence length="157" mass="17167">MVRTTGLTRTIRYSDGPLPAGWSFRESAQAELLVCGPESAHGVSTTLRVHLQAADRGIEAASMGLLHELQAVRPDALLANCELWPHLQWGDGRYIQTAYVEGDVTMANDVYLFVAGHTAVRIEVDCELAQLLAVEEAVATIVARLRLTDETALEERP</sequence>
<comment type="caution">
    <text evidence="1">The sequence shown here is derived from an EMBL/GenBank/DDBJ whole genome shotgun (WGS) entry which is preliminary data.</text>
</comment>
<dbReference type="AlphaFoldDB" id="K6W9H2"/>
<gene>
    <name evidence="1" type="ORF">KILIM_027_00130</name>
</gene>
<dbReference type="eggNOG" id="ENOG50329AE">
    <property type="taxonomic scope" value="Bacteria"/>
</dbReference>
<dbReference type="STRING" id="1184609.KILIM_027_00130"/>
<dbReference type="OrthoDB" id="5147671at2"/>
<organism evidence="1 2">
    <name type="scientific">Kineosphaera limosa NBRC 100340</name>
    <dbReference type="NCBI Taxonomy" id="1184609"/>
    <lineage>
        <taxon>Bacteria</taxon>
        <taxon>Bacillati</taxon>
        <taxon>Actinomycetota</taxon>
        <taxon>Actinomycetes</taxon>
        <taxon>Micrococcales</taxon>
        <taxon>Dermatophilaceae</taxon>
        <taxon>Kineosphaera</taxon>
    </lineage>
</organism>
<keyword evidence="2" id="KW-1185">Reference proteome</keyword>